<name>A0A0E9RLW8_ANGAN</name>
<evidence type="ECO:0000313" key="1">
    <source>
        <dbReference type="EMBL" id="JAH29792.1"/>
    </source>
</evidence>
<proteinExistence type="predicted"/>
<reference evidence="1" key="1">
    <citation type="submission" date="2014-11" db="EMBL/GenBank/DDBJ databases">
        <authorList>
            <person name="Amaro Gonzalez C."/>
        </authorList>
    </citation>
    <scope>NUCLEOTIDE SEQUENCE</scope>
</reference>
<sequence length="24" mass="2679">MNQLPPHNSLEGSILYNNQTVPVL</sequence>
<accession>A0A0E9RLW8</accession>
<protein>
    <submittedName>
        <fullName evidence="1">Uncharacterized protein</fullName>
    </submittedName>
</protein>
<dbReference type="AlphaFoldDB" id="A0A0E9RLW8"/>
<organism evidence="1">
    <name type="scientific">Anguilla anguilla</name>
    <name type="common">European freshwater eel</name>
    <name type="synonym">Muraena anguilla</name>
    <dbReference type="NCBI Taxonomy" id="7936"/>
    <lineage>
        <taxon>Eukaryota</taxon>
        <taxon>Metazoa</taxon>
        <taxon>Chordata</taxon>
        <taxon>Craniata</taxon>
        <taxon>Vertebrata</taxon>
        <taxon>Euteleostomi</taxon>
        <taxon>Actinopterygii</taxon>
        <taxon>Neopterygii</taxon>
        <taxon>Teleostei</taxon>
        <taxon>Anguilliformes</taxon>
        <taxon>Anguillidae</taxon>
        <taxon>Anguilla</taxon>
    </lineage>
</organism>
<dbReference type="EMBL" id="GBXM01078785">
    <property type="protein sequence ID" value="JAH29792.1"/>
    <property type="molecule type" value="Transcribed_RNA"/>
</dbReference>
<reference evidence="1" key="2">
    <citation type="journal article" date="2015" name="Fish Shellfish Immunol.">
        <title>Early steps in the European eel (Anguilla anguilla)-Vibrio vulnificus interaction in the gills: Role of the RtxA13 toxin.</title>
        <authorList>
            <person name="Callol A."/>
            <person name="Pajuelo D."/>
            <person name="Ebbesson L."/>
            <person name="Teles M."/>
            <person name="MacKenzie S."/>
            <person name="Amaro C."/>
        </authorList>
    </citation>
    <scope>NUCLEOTIDE SEQUENCE</scope>
</reference>